<keyword evidence="10" id="KW-1185">Reference proteome</keyword>
<dbReference type="InterPro" id="IPR031052">
    <property type="entry name" value="FHY3/FAR1"/>
</dbReference>
<keyword evidence="6" id="KW-0539">Nucleus</keyword>
<dbReference type="EMBL" id="JASCZI010030467">
    <property type="protein sequence ID" value="MED6122869.1"/>
    <property type="molecule type" value="Genomic_DNA"/>
</dbReference>
<evidence type="ECO:0000256" key="2">
    <source>
        <dbReference type="ARBA" id="ARBA00022723"/>
    </source>
</evidence>
<comment type="subcellular location">
    <subcellularLocation>
        <location evidence="6">Nucleus</location>
    </subcellularLocation>
</comment>
<dbReference type="PROSITE" id="PS50966">
    <property type="entry name" value="ZF_SWIM"/>
    <property type="match status" value="1"/>
</dbReference>
<dbReference type="InterPro" id="IPR007527">
    <property type="entry name" value="Znf_SWIM"/>
</dbReference>
<reference evidence="9 10" key="1">
    <citation type="journal article" date="2023" name="Plants (Basel)">
        <title>Bridging the Gap: Combining Genomics and Transcriptomics Approaches to Understand Stylosanthes scabra, an Orphan Legume from the Brazilian Caatinga.</title>
        <authorList>
            <person name="Ferreira-Neto J.R.C."/>
            <person name="da Silva M.D."/>
            <person name="Binneck E."/>
            <person name="de Melo N.F."/>
            <person name="da Silva R.H."/>
            <person name="de Melo A.L.T.M."/>
            <person name="Pandolfi V."/>
            <person name="Bustamante F.O."/>
            <person name="Brasileiro-Vidal A.C."/>
            <person name="Benko-Iseppon A.M."/>
        </authorList>
    </citation>
    <scope>NUCLEOTIDE SEQUENCE [LARGE SCALE GENOMIC DNA]</scope>
    <source>
        <tissue evidence="9">Leaves</tissue>
    </source>
</reference>
<protein>
    <recommendedName>
        <fullName evidence="6">Protein FAR1-RELATED SEQUENCE</fullName>
    </recommendedName>
</protein>
<keyword evidence="4 6" id="KW-0862">Zinc</keyword>
<feature type="domain" description="SWIM-type" evidence="8">
    <location>
        <begin position="24"/>
        <end position="60"/>
    </location>
</feature>
<evidence type="ECO:0000256" key="6">
    <source>
        <dbReference type="RuleBase" id="RU367018"/>
    </source>
</evidence>
<dbReference type="Proteomes" id="UP001341840">
    <property type="component" value="Unassembled WGS sequence"/>
</dbReference>
<evidence type="ECO:0000256" key="7">
    <source>
        <dbReference type="SAM" id="MobiDB-lite"/>
    </source>
</evidence>
<dbReference type="PANTHER" id="PTHR31669">
    <property type="entry name" value="PROTEIN FAR1-RELATED SEQUENCE 10-RELATED"/>
    <property type="match status" value="1"/>
</dbReference>
<proteinExistence type="inferred from homology"/>
<keyword evidence="2 6" id="KW-0479">Metal-binding</keyword>
<comment type="function">
    <text evidence="6">Putative transcription activator involved in regulating light control of development.</text>
</comment>
<evidence type="ECO:0000313" key="9">
    <source>
        <dbReference type="EMBL" id="MED6122869.1"/>
    </source>
</evidence>
<evidence type="ECO:0000256" key="5">
    <source>
        <dbReference type="PROSITE-ProRule" id="PRU00325"/>
    </source>
</evidence>
<name>A0ABU6RGA7_9FABA</name>
<organism evidence="9 10">
    <name type="scientific">Stylosanthes scabra</name>
    <dbReference type="NCBI Taxonomy" id="79078"/>
    <lineage>
        <taxon>Eukaryota</taxon>
        <taxon>Viridiplantae</taxon>
        <taxon>Streptophyta</taxon>
        <taxon>Embryophyta</taxon>
        <taxon>Tracheophyta</taxon>
        <taxon>Spermatophyta</taxon>
        <taxon>Magnoliopsida</taxon>
        <taxon>eudicotyledons</taxon>
        <taxon>Gunneridae</taxon>
        <taxon>Pentapetalae</taxon>
        <taxon>rosids</taxon>
        <taxon>fabids</taxon>
        <taxon>Fabales</taxon>
        <taxon>Fabaceae</taxon>
        <taxon>Papilionoideae</taxon>
        <taxon>50 kb inversion clade</taxon>
        <taxon>dalbergioids sensu lato</taxon>
        <taxon>Dalbergieae</taxon>
        <taxon>Pterocarpus clade</taxon>
        <taxon>Stylosanthes</taxon>
    </lineage>
</organism>
<gene>
    <name evidence="9" type="ORF">PIB30_043967</name>
</gene>
<keyword evidence="3 5" id="KW-0863">Zinc-finger</keyword>
<evidence type="ECO:0000256" key="1">
    <source>
        <dbReference type="ARBA" id="ARBA00005889"/>
    </source>
</evidence>
<dbReference type="PANTHER" id="PTHR31669:SF251">
    <property type="entry name" value="PROTEIN FAR1-RELATED SEQUENCE"/>
    <property type="match status" value="1"/>
</dbReference>
<evidence type="ECO:0000256" key="3">
    <source>
        <dbReference type="ARBA" id="ARBA00022771"/>
    </source>
</evidence>
<dbReference type="SMART" id="SM00575">
    <property type="entry name" value="ZnF_PMZ"/>
    <property type="match status" value="1"/>
</dbReference>
<comment type="similarity">
    <text evidence="1 6">Belongs to the FHY3/FAR1 family.</text>
</comment>
<evidence type="ECO:0000256" key="4">
    <source>
        <dbReference type="ARBA" id="ARBA00022833"/>
    </source>
</evidence>
<sequence length="245" mass="27662">MEGSSSGDIQEYSTSEYSSLHQVFKVLFDKYKDQFACDCRLFETHGISCSHIFGALRYCNAKCISGSLILKRWTKYVNRDFISTIGVEDSSSDAVEKRKDAQSKLPTTLKLVGDPVVVKTKGAPRKVPNRQKRRRCLHCRSTKQNIRMCSNLSNKKDFVDREEGSYQPEFEDDLTVEESETNDLVGTQESAPAKTTPMESIINDKGNSVVFLGENIHTCYNVLDEVEWRHICSAVGNDNHGNQCL</sequence>
<comment type="caution">
    <text evidence="9">The sequence shown here is derived from an EMBL/GenBank/DDBJ whole genome shotgun (WGS) entry which is preliminary data.</text>
</comment>
<dbReference type="InterPro" id="IPR006564">
    <property type="entry name" value="Znf_PMZ"/>
</dbReference>
<accession>A0ABU6RGA7</accession>
<evidence type="ECO:0000259" key="8">
    <source>
        <dbReference type="PROSITE" id="PS50966"/>
    </source>
</evidence>
<feature type="region of interest" description="Disordered" evidence="7">
    <location>
        <begin position="174"/>
        <end position="200"/>
    </location>
</feature>
<evidence type="ECO:0000313" key="10">
    <source>
        <dbReference type="Proteomes" id="UP001341840"/>
    </source>
</evidence>